<dbReference type="GO" id="GO:0010008">
    <property type="term" value="C:endosome membrane"/>
    <property type="evidence" value="ECO:0007669"/>
    <property type="project" value="TreeGrafter"/>
</dbReference>
<evidence type="ECO:0000313" key="9">
    <source>
        <dbReference type="Proteomes" id="UP000835052"/>
    </source>
</evidence>
<dbReference type="EMBL" id="CAJGYM010000023">
    <property type="protein sequence ID" value="CAD6191837.1"/>
    <property type="molecule type" value="Genomic_DNA"/>
</dbReference>
<dbReference type="InterPro" id="IPR002553">
    <property type="entry name" value="Clathrin/coatomer_adapt-like_N"/>
</dbReference>
<dbReference type="AlphaFoldDB" id="A0A8S1H911"/>
<sequence>MELRQDSIYIKANAVEKLAYLQMLGYDISWAAFNIIEVMASTKYTEKRIGYLAAAQCFHDETEVLMLTTNLIRKDVNCANMYDSGVALGGLSCFVTPDLARDLASDVLNLLTSSPTVHSKKSRSSVVQNISEISRRPAPDLSQVERKKLEDPDPGVQSAAVNVICELARKKIRGII</sequence>
<dbReference type="InterPro" id="IPR017105">
    <property type="entry name" value="AP3_complex_dsu"/>
</dbReference>
<dbReference type="InterPro" id="IPR016024">
    <property type="entry name" value="ARM-type_fold"/>
</dbReference>
<proteinExistence type="inferred from homology"/>
<evidence type="ECO:0000256" key="3">
    <source>
        <dbReference type="ARBA" id="ARBA00022448"/>
    </source>
</evidence>
<evidence type="ECO:0000256" key="6">
    <source>
        <dbReference type="ARBA" id="ARBA00023136"/>
    </source>
</evidence>
<keyword evidence="4" id="KW-0677">Repeat</keyword>
<accession>A0A8S1H911</accession>
<dbReference type="GO" id="GO:0006623">
    <property type="term" value="P:protein targeting to vacuole"/>
    <property type="evidence" value="ECO:0007669"/>
    <property type="project" value="TreeGrafter"/>
</dbReference>
<dbReference type="GO" id="GO:0006896">
    <property type="term" value="P:Golgi to vacuole transport"/>
    <property type="evidence" value="ECO:0007669"/>
    <property type="project" value="TreeGrafter"/>
</dbReference>
<dbReference type="Gene3D" id="1.25.10.10">
    <property type="entry name" value="Leucine-rich Repeat Variant"/>
    <property type="match status" value="1"/>
</dbReference>
<protein>
    <recommendedName>
        <fullName evidence="7">Clathrin/coatomer adaptor adaptin-like N-terminal domain-containing protein</fullName>
    </recommendedName>
</protein>
<evidence type="ECO:0000256" key="5">
    <source>
        <dbReference type="ARBA" id="ARBA00022927"/>
    </source>
</evidence>
<keyword evidence="5" id="KW-0653">Protein transport</keyword>
<dbReference type="PANTHER" id="PTHR22781:SF12">
    <property type="entry name" value="AP-3 COMPLEX SUBUNIT DELTA-1"/>
    <property type="match status" value="1"/>
</dbReference>
<dbReference type="GO" id="GO:0043195">
    <property type="term" value="C:terminal bouton"/>
    <property type="evidence" value="ECO:0007669"/>
    <property type="project" value="TreeGrafter"/>
</dbReference>
<dbReference type="Pfam" id="PF01602">
    <property type="entry name" value="Adaptin_N"/>
    <property type="match status" value="1"/>
</dbReference>
<name>A0A8S1H911_9PELO</name>
<dbReference type="GO" id="GO:0048490">
    <property type="term" value="P:anterograde synaptic vesicle transport"/>
    <property type="evidence" value="ECO:0007669"/>
    <property type="project" value="TreeGrafter"/>
</dbReference>
<dbReference type="InterPro" id="IPR011989">
    <property type="entry name" value="ARM-like"/>
</dbReference>
<comment type="similarity">
    <text evidence="2">Belongs to the adaptor complexes large subunit family.</text>
</comment>
<reference evidence="8" key="1">
    <citation type="submission" date="2020-10" db="EMBL/GenBank/DDBJ databases">
        <authorList>
            <person name="Kikuchi T."/>
        </authorList>
    </citation>
    <scope>NUCLEOTIDE SEQUENCE</scope>
    <source>
        <strain evidence="8">NKZ352</strain>
    </source>
</reference>
<dbReference type="GO" id="GO:0030123">
    <property type="term" value="C:AP-3 adaptor complex"/>
    <property type="evidence" value="ECO:0007669"/>
    <property type="project" value="InterPro"/>
</dbReference>
<keyword evidence="9" id="KW-1185">Reference proteome</keyword>
<evidence type="ECO:0000259" key="7">
    <source>
        <dbReference type="Pfam" id="PF01602"/>
    </source>
</evidence>
<dbReference type="FunFam" id="1.25.10.10:FF:001926">
    <property type="entry name" value="Uncharacterized protein"/>
    <property type="match status" value="1"/>
</dbReference>
<evidence type="ECO:0000256" key="1">
    <source>
        <dbReference type="ARBA" id="ARBA00004308"/>
    </source>
</evidence>
<comment type="subcellular location">
    <subcellularLocation>
        <location evidence="1">Endomembrane system</location>
    </subcellularLocation>
</comment>
<gene>
    <name evidence="8" type="ORF">CAUJ_LOCUS7756</name>
</gene>
<dbReference type="SUPFAM" id="SSF48371">
    <property type="entry name" value="ARM repeat"/>
    <property type="match status" value="1"/>
</dbReference>
<dbReference type="GO" id="GO:0048499">
    <property type="term" value="P:synaptic vesicle membrane organization"/>
    <property type="evidence" value="ECO:0007669"/>
    <property type="project" value="TreeGrafter"/>
</dbReference>
<organism evidence="8 9">
    <name type="scientific">Caenorhabditis auriculariae</name>
    <dbReference type="NCBI Taxonomy" id="2777116"/>
    <lineage>
        <taxon>Eukaryota</taxon>
        <taxon>Metazoa</taxon>
        <taxon>Ecdysozoa</taxon>
        <taxon>Nematoda</taxon>
        <taxon>Chromadorea</taxon>
        <taxon>Rhabditida</taxon>
        <taxon>Rhabditina</taxon>
        <taxon>Rhabditomorpha</taxon>
        <taxon>Rhabditoidea</taxon>
        <taxon>Rhabditidae</taxon>
        <taxon>Peloderinae</taxon>
        <taxon>Caenorhabditis</taxon>
    </lineage>
</organism>
<keyword evidence="6" id="KW-0472">Membrane</keyword>
<feature type="domain" description="Clathrin/coatomer adaptor adaptin-like N-terminal" evidence="7">
    <location>
        <begin position="6"/>
        <end position="170"/>
    </location>
</feature>
<dbReference type="OrthoDB" id="10264595at2759"/>
<evidence type="ECO:0000313" key="8">
    <source>
        <dbReference type="EMBL" id="CAD6191837.1"/>
    </source>
</evidence>
<dbReference type="GO" id="GO:0098830">
    <property type="term" value="C:presynaptic endosome"/>
    <property type="evidence" value="ECO:0007669"/>
    <property type="project" value="TreeGrafter"/>
</dbReference>
<dbReference type="GO" id="GO:0016182">
    <property type="term" value="P:synaptic vesicle budding from endosome"/>
    <property type="evidence" value="ECO:0007669"/>
    <property type="project" value="TreeGrafter"/>
</dbReference>
<evidence type="ECO:0000256" key="2">
    <source>
        <dbReference type="ARBA" id="ARBA00006613"/>
    </source>
</evidence>
<keyword evidence="3" id="KW-0813">Transport</keyword>
<evidence type="ECO:0000256" key="4">
    <source>
        <dbReference type="ARBA" id="ARBA00022737"/>
    </source>
</evidence>
<dbReference type="GO" id="GO:1904115">
    <property type="term" value="C:axon cytoplasm"/>
    <property type="evidence" value="ECO:0007669"/>
    <property type="project" value="GOC"/>
</dbReference>
<dbReference type="PANTHER" id="PTHR22781">
    <property type="entry name" value="DELTA ADAPTIN-RELATED"/>
    <property type="match status" value="1"/>
</dbReference>
<dbReference type="GO" id="GO:0098943">
    <property type="term" value="P:neurotransmitter receptor transport, postsynaptic endosome to lysosome"/>
    <property type="evidence" value="ECO:0007669"/>
    <property type="project" value="TreeGrafter"/>
</dbReference>
<dbReference type="Proteomes" id="UP000835052">
    <property type="component" value="Unassembled WGS sequence"/>
</dbReference>
<comment type="caution">
    <text evidence="8">The sequence shown here is derived from an EMBL/GenBank/DDBJ whole genome shotgun (WGS) entry which is preliminary data.</text>
</comment>